<sequence>MAVMARLTSPDPDNGEWPQVSRHRAVNPKMKRSNSMTAYASLLMLALVPLGISPLLAQPAGAPSAGSRASVHGHGGYDPHACGGYRHSGPEIQIYMDPESEHWPSNYVPDNYRLDGYDGEPDRATICRGESGRTYTTRTIECPAGQQADEPARTWSTSP</sequence>
<dbReference type="STRING" id="1033802.SSPSH_001895"/>
<reference evidence="2 3" key="2">
    <citation type="journal article" date="2013" name="PLoS ONE">
        <title>INDIGO - INtegrated Data Warehouse of MIcrobial GenOmes with Examples from the Red Sea Extremophiles.</title>
        <authorList>
            <person name="Alam I."/>
            <person name="Antunes A."/>
            <person name="Kamau A.A."/>
            <person name="Ba Alawi W."/>
            <person name="Kalkatawi M."/>
            <person name="Stingl U."/>
            <person name="Bajic V.B."/>
        </authorList>
    </citation>
    <scope>NUCLEOTIDE SEQUENCE [LARGE SCALE GENOMIC DNA]</scope>
    <source>
        <strain evidence="2 3">E1L3A</strain>
    </source>
</reference>
<comment type="caution">
    <text evidence="2">The sequence shown here is derived from an EMBL/GenBank/DDBJ whole genome shotgun (WGS) entry which is preliminary data.</text>
</comment>
<feature type="region of interest" description="Disordered" evidence="1">
    <location>
        <begin position="1"/>
        <end position="23"/>
    </location>
</feature>
<keyword evidence="3" id="KW-1185">Reference proteome</keyword>
<organism evidence="2 3">
    <name type="scientific">Salinisphaera shabanensis E1L3A</name>
    <dbReference type="NCBI Taxonomy" id="1033802"/>
    <lineage>
        <taxon>Bacteria</taxon>
        <taxon>Pseudomonadati</taxon>
        <taxon>Pseudomonadota</taxon>
        <taxon>Gammaproteobacteria</taxon>
        <taxon>Salinisphaerales</taxon>
        <taxon>Salinisphaeraceae</taxon>
        <taxon>Salinisphaera</taxon>
    </lineage>
</organism>
<proteinExistence type="predicted"/>
<gene>
    <name evidence="2" type="ORF">SSPSH_001895</name>
</gene>
<name>U2E5K1_9GAMM</name>
<reference evidence="2 3" key="1">
    <citation type="journal article" date="2011" name="J. Bacteriol.">
        <title>Genome sequence of Salinisphaera shabanensis, a gammaproteobacterium from the harsh, variable environment of the brine-seawater interface of the Shaban Deep in the Red Sea.</title>
        <authorList>
            <person name="Antunes A."/>
            <person name="Alam I."/>
            <person name="Bajic V.B."/>
            <person name="Stingl U."/>
        </authorList>
    </citation>
    <scope>NUCLEOTIDE SEQUENCE [LARGE SCALE GENOMIC DNA]</scope>
    <source>
        <strain evidence="2 3">E1L3A</strain>
    </source>
</reference>
<dbReference type="Proteomes" id="UP000006242">
    <property type="component" value="Unassembled WGS sequence"/>
</dbReference>
<dbReference type="EMBL" id="AFNV02000012">
    <property type="protein sequence ID" value="ERJ19056.1"/>
    <property type="molecule type" value="Genomic_DNA"/>
</dbReference>
<evidence type="ECO:0000313" key="2">
    <source>
        <dbReference type="EMBL" id="ERJ19056.1"/>
    </source>
</evidence>
<dbReference type="AlphaFoldDB" id="U2E5K1"/>
<accession>U2E5K1</accession>
<evidence type="ECO:0000256" key="1">
    <source>
        <dbReference type="SAM" id="MobiDB-lite"/>
    </source>
</evidence>
<protein>
    <submittedName>
        <fullName evidence="2">Uncharacterized protein</fullName>
    </submittedName>
</protein>
<dbReference type="eggNOG" id="ENOG502ZJSS">
    <property type="taxonomic scope" value="Bacteria"/>
</dbReference>
<evidence type="ECO:0000313" key="3">
    <source>
        <dbReference type="Proteomes" id="UP000006242"/>
    </source>
</evidence>